<evidence type="ECO:0000313" key="3">
    <source>
        <dbReference type="Proteomes" id="UP000028194"/>
    </source>
</evidence>
<dbReference type="KEGG" id="nev:NTE_03428"/>
<protein>
    <submittedName>
        <fullName evidence="2">Uncharacterized protein</fullName>
    </submittedName>
</protein>
<dbReference type="EMBL" id="CP007174">
    <property type="protein sequence ID" value="AIF85456.1"/>
    <property type="molecule type" value="Genomic_DNA"/>
</dbReference>
<feature type="transmembrane region" description="Helical" evidence="1">
    <location>
        <begin position="102"/>
        <end position="123"/>
    </location>
</feature>
<name>A0A075MUW9_9ARCH</name>
<keyword evidence="1" id="KW-1133">Transmembrane helix</keyword>
<keyword evidence="1" id="KW-0812">Transmembrane</keyword>
<dbReference type="STRING" id="1459636.NTE_03428"/>
<dbReference type="RefSeq" id="WP_148701864.1">
    <property type="nucleotide sequence ID" value="NZ_CP007174.1"/>
</dbReference>
<reference evidence="2 3" key="1">
    <citation type="journal article" date="2014" name="PLoS ONE">
        <title>Genome Sequence of Candidatus Nitrososphaera evergladensis from Group I.1b Enriched from Everglades Soil Reveals Novel Genomic Features of the Ammonia-Oxidizing Archaea.</title>
        <authorList>
            <person name="Zhalnina K.V."/>
            <person name="Dias R."/>
            <person name="Leonard M.T."/>
            <person name="Dorr de Quadros P."/>
            <person name="Camargo F.A."/>
            <person name="Drew J.C."/>
            <person name="Farmerie W.G."/>
            <person name="Daroub S.H."/>
            <person name="Triplett E.W."/>
        </authorList>
    </citation>
    <scope>NUCLEOTIDE SEQUENCE [LARGE SCALE GENOMIC DNA]</scope>
    <source>
        <strain evidence="2 3">SR1</strain>
    </source>
</reference>
<evidence type="ECO:0000256" key="1">
    <source>
        <dbReference type="SAM" id="Phobius"/>
    </source>
</evidence>
<gene>
    <name evidence="2" type="ORF">NTE_03428</name>
</gene>
<dbReference type="Proteomes" id="UP000028194">
    <property type="component" value="Chromosome"/>
</dbReference>
<dbReference type="HOGENOM" id="CLU_1912247_0_0_2"/>
<accession>A0A075MUW9</accession>
<evidence type="ECO:0000313" key="2">
    <source>
        <dbReference type="EMBL" id="AIF85456.1"/>
    </source>
</evidence>
<keyword evidence="3" id="KW-1185">Reference proteome</keyword>
<proteinExistence type="predicted"/>
<dbReference type="AlphaFoldDB" id="A0A075MUW9"/>
<organism evidence="2 3">
    <name type="scientific">Candidatus Nitrososphaera evergladensis SR1</name>
    <dbReference type="NCBI Taxonomy" id="1459636"/>
    <lineage>
        <taxon>Archaea</taxon>
        <taxon>Nitrososphaerota</taxon>
        <taxon>Nitrososphaeria</taxon>
        <taxon>Nitrososphaerales</taxon>
        <taxon>Nitrososphaeraceae</taxon>
        <taxon>Nitrososphaera</taxon>
    </lineage>
</organism>
<sequence>MGIGIPPIVGLLSGAKCNPVTDYPKINGMSAAVTDWECKNNDQVSLSFKQKTIGLQTDKHTIVFLYMSSAPVYYDKHLTEFNRSIETLKIPDTIGPPSTPEFSSGTMLGVTTAATIGFIAFFLPCRSGLIKG</sequence>
<keyword evidence="1" id="KW-0472">Membrane</keyword>
<dbReference type="GeneID" id="41599069"/>